<evidence type="ECO:0000256" key="1">
    <source>
        <dbReference type="ARBA" id="ARBA00000085"/>
    </source>
</evidence>
<dbReference type="Gene3D" id="2.10.70.100">
    <property type="match status" value="1"/>
</dbReference>
<evidence type="ECO:0000256" key="3">
    <source>
        <dbReference type="ARBA" id="ARBA00022553"/>
    </source>
</evidence>
<dbReference type="SMART" id="SM00086">
    <property type="entry name" value="PAC"/>
    <property type="match status" value="2"/>
</dbReference>
<sequence>MPFVRLAACISPRGRHGAFLQLQKNLLYTLSQWIHNTGVKKRGIYLLMKTRTDSPPIGFIILDAVWNFKYVNDFGAQVLNRKPTDLIGKHVWTEFPKAVRHAVYHLFMQARTTEEEVEFEEFVKPSGMWVHVNAYCVSDCIHVVIRQIQMIEREVTLQSEFFYKYTDHVQDLIMLTTDDGMIRYVSPSINQLLGYEDVDVIGTNVLDYCYEGDLSALQGSYLAKFDEASRGKGTVTCRFLHKQGGTVWFENNFNWLVNEDGERSEKLGIWRDVTKRKHIEEELTKSKANLEMAHKIAGLGHYDWDILNNVVYASQGLLAIFGLELDTLRLPVEAFFDCIHPQDVKQLQEDMERAFQTGSMNSSYRIMLGDGQTQRIFHTLARTTYDEAGRPVRFFGTSQDITLQKQTEELLRKAEKLNVAGQLAAGIAHEIRNPLTSLKGFAKLMCHAGDDNKQRYYTIMQDEFNRIELILGELLILAKPQAVQYLPHAPLTILEDVIALLNTEAVLKNVLIEWTYEADLPLVLCEQNQLKQVFVNVIKNAIEAMKDGGSLMIHVRRCPEGICLTFIDQGHGIPEDRLPRIGEPFYTTKEKGTGLGMMVSFTIIEEHRGSIRYESQVGVGTTVSIFLPGQEGNCQSSQ</sequence>
<feature type="domain" description="PAC" evidence="11">
    <location>
        <begin position="360"/>
        <end position="413"/>
    </location>
</feature>
<dbReference type="AlphaFoldDB" id="A0A3S0CQM2"/>
<dbReference type="CDD" id="cd00130">
    <property type="entry name" value="PAS"/>
    <property type="match status" value="2"/>
</dbReference>
<dbReference type="InterPro" id="IPR001610">
    <property type="entry name" value="PAC"/>
</dbReference>
<evidence type="ECO:0000256" key="8">
    <source>
        <dbReference type="ARBA" id="ARBA00023012"/>
    </source>
</evidence>
<dbReference type="Proteomes" id="UP000276128">
    <property type="component" value="Unassembled WGS sequence"/>
</dbReference>
<gene>
    <name evidence="12" type="ORF">EJQ19_27730</name>
</gene>
<comment type="caution">
    <text evidence="12">The sequence shown here is derived from an EMBL/GenBank/DDBJ whole genome shotgun (WGS) entry which is preliminary data.</text>
</comment>
<keyword evidence="6 12" id="KW-0418">Kinase</keyword>
<evidence type="ECO:0000313" key="13">
    <source>
        <dbReference type="Proteomes" id="UP000276128"/>
    </source>
</evidence>
<evidence type="ECO:0000256" key="5">
    <source>
        <dbReference type="ARBA" id="ARBA00022741"/>
    </source>
</evidence>
<comment type="catalytic activity">
    <reaction evidence="1">
        <text>ATP + protein L-histidine = ADP + protein N-phospho-L-histidine.</text>
        <dbReference type="EC" id="2.7.13.3"/>
    </reaction>
</comment>
<dbReference type="EC" id="2.7.13.3" evidence="2"/>
<dbReference type="InterPro" id="IPR035965">
    <property type="entry name" value="PAS-like_dom_sf"/>
</dbReference>
<dbReference type="GO" id="GO:0005524">
    <property type="term" value="F:ATP binding"/>
    <property type="evidence" value="ECO:0007669"/>
    <property type="project" value="UniProtKB-KW"/>
</dbReference>
<dbReference type="PROSITE" id="PS50112">
    <property type="entry name" value="PAS"/>
    <property type="match status" value="2"/>
</dbReference>
<feature type="domain" description="Histidine kinase" evidence="9">
    <location>
        <begin position="426"/>
        <end position="631"/>
    </location>
</feature>
<dbReference type="PROSITE" id="PS50109">
    <property type="entry name" value="HIS_KIN"/>
    <property type="match status" value="1"/>
</dbReference>
<evidence type="ECO:0000259" key="9">
    <source>
        <dbReference type="PROSITE" id="PS50109"/>
    </source>
</evidence>
<organism evidence="12 13">
    <name type="scientific">Paenibacillus whitsoniae</name>
    <dbReference type="NCBI Taxonomy" id="2496558"/>
    <lineage>
        <taxon>Bacteria</taxon>
        <taxon>Bacillati</taxon>
        <taxon>Bacillota</taxon>
        <taxon>Bacilli</taxon>
        <taxon>Bacillales</taxon>
        <taxon>Paenibacillaceae</taxon>
        <taxon>Paenibacillus</taxon>
    </lineage>
</organism>
<dbReference type="InterPro" id="IPR003594">
    <property type="entry name" value="HATPase_dom"/>
</dbReference>
<proteinExistence type="predicted"/>
<accession>A0A3S0CQM2</accession>
<dbReference type="Pfam" id="PF00512">
    <property type="entry name" value="HisKA"/>
    <property type="match status" value="1"/>
</dbReference>
<dbReference type="NCBIfam" id="TIGR00229">
    <property type="entry name" value="sensory_box"/>
    <property type="match status" value="1"/>
</dbReference>
<name>A0A3S0CQM2_9BACL</name>
<dbReference type="OrthoDB" id="9815750at2"/>
<keyword evidence="13" id="KW-1185">Reference proteome</keyword>
<keyword evidence="5" id="KW-0547">Nucleotide-binding</keyword>
<dbReference type="PROSITE" id="PS50113">
    <property type="entry name" value="PAC"/>
    <property type="match status" value="2"/>
</dbReference>
<dbReference type="Pfam" id="PF00989">
    <property type="entry name" value="PAS"/>
    <property type="match status" value="1"/>
</dbReference>
<dbReference type="SMART" id="SM00091">
    <property type="entry name" value="PAS"/>
    <property type="match status" value="3"/>
</dbReference>
<dbReference type="PANTHER" id="PTHR43065:SF34">
    <property type="entry name" value="SPORULATION KINASE A"/>
    <property type="match status" value="1"/>
</dbReference>
<dbReference type="Pfam" id="PF02518">
    <property type="entry name" value="HATPase_c"/>
    <property type="match status" value="1"/>
</dbReference>
<dbReference type="GO" id="GO:0000155">
    <property type="term" value="F:phosphorelay sensor kinase activity"/>
    <property type="evidence" value="ECO:0007669"/>
    <property type="project" value="InterPro"/>
</dbReference>
<evidence type="ECO:0000313" key="12">
    <source>
        <dbReference type="EMBL" id="RTE03619.1"/>
    </source>
</evidence>
<dbReference type="InterPro" id="IPR013655">
    <property type="entry name" value="PAS_fold_3"/>
</dbReference>
<dbReference type="InterPro" id="IPR000700">
    <property type="entry name" value="PAS-assoc_C"/>
</dbReference>
<dbReference type="GO" id="GO:0006355">
    <property type="term" value="P:regulation of DNA-templated transcription"/>
    <property type="evidence" value="ECO:0007669"/>
    <property type="project" value="InterPro"/>
</dbReference>
<feature type="domain" description="PAS" evidence="10">
    <location>
        <begin position="158"/>
        <end position="232"/>
    </location>
</feature>
<dbReference type="InterPro" id="IPR005467">
    <property type="entry name" value="His_kinase_dom"/>
</dbReference>
<dbReference type="SUPFAM" id="SSF55874">
    <property type="entry name" value="ATPase domain of HSP90 chaperone/DNA topoisomerase II/histidine kinase"/>
    <property type="match status" value="1"/>
</dbReference>
<keyword evidence="7" id="KW-0067">ATP-binding</keyword>
<evidence type="ECO:0000256" key="2">
    <source>
        <dbReference type="ARBA" id="ARBA00012438"/>
    </source>
</evidence>
<evidence type="ECO:0000256" key="6">
    <source>
        <dbReference type="ARBA" id="ARBA00022777"/>
    </source>
</evidence>
<dbReference type="InterPro" id="IPR000014">
    <property type="entry name" value="PAS"/>
</dbReference>
<keyword evidence="4" id="KW-0808">Transferase</keyword>
<dbReference type="SMART" id="SM00387">
    <property type="entry name" value="HATPase_c"/>
    <property type="match status" value="1"/>
</dbReference>
<dbReference type="SUPFAM" id="SSF55785">
    <property type="entry name" value="PYP-like sensor domain (PAS domain)"/>
    <property type="match status" value="3"/>
</dbReference>
<dbReference type="InterPro" id="IPR036890">
    <property type="entry name" value="HATPase_C_sf"/>
</dbReference>
<dbReference type="CDD" id="cd00075">
    <property type="entry name" value="HATPase"/>
    <property type="match status" value="1"/>
</dbReference>
<dbReference type="SUPFAM" id="SSF47384">
    <property type="entry name" value="Homodimeric domain of signal transducing histidine kinase"/>
    <property type="match status" value="1"/>
</dbReference>
<dbReference type="InterPro" id="IPR013656">
    <property type="entry name" value="PAS_4"/>
</dbReference>
<dbReference type="InterPro" id="IPR036097">
    <property type="entry name" value="HisK_dim/P_sf"/>
</dbReference>
<evidence type="ECO:0000256" key="4">
    <source>
        <dbReference type="ARBA" id="ARBA00022679"/>
    </source>
</evidence>
<dbReference type="PRINTS" id="PR00344">
    <property type="entry name" value="BCTRLSENSOR"/>
</dbReference>
<feature type="domain" description="PAS" evidence="10">
    <location>
        <begin position="305"/>
        <end position="358"/>
    </location>
</feature>
<dbReference type="PANTHER" id="PTHR43065">
    <property type="entry name" value="SENSOR HISTIDINE KINASE"/>
    <property type="match status" value="1"/>
</dbReference>
<dbReference type="CDD" id="cd00082">
    <property type="entry name" value="HisKA"/>
    <property type="match status" value="1"/>
</dbReference>
<evidence type="ECO:0000259" key="11">
    <source>
        <dbReference type="PROSITE" id="PS50113"/>
    </source>
</evidence>
<dbReference type="Gene3D" id="1.10.287.130">
    <property type="match status" value="1"/>
</dbReference>
<dbReference type="InterPro" id="IPR013767">
    <property type="entry name" value="PAS_fold"/>
</dbReference>
<dbReference type="SMART" id="SM00388">
    <property type="entry name" value="HisKA"/>
    <property type="match status" value="1"/>
</dbReference>
<dbReference type="EMBL" id="RXHU01000100">
    <property type="protein sequence ID" value="RTE03619.1"/>
    <property type="molecule type" value="Genomic_DNA"/>
</dbReference>
<dbReference type="Pfam" id="PF08448">
    <property type="entry name" value="PAS_4"/>
    <property type="match status" value="1"/>
</dbReference>
<protein>
    <recommendedName>
        <fullName evidence="2">histidine kinase</fullName>
        <ecNumber evidence="2">2.7.13.3</ecNumber>
    </recommendedName>
</protein>
<dbReference type="Pfam" id="PF08447">
    <property type="entry name" value="PAS_3"/>
    <property type="match status" value="1"/>
</dbReference>
<dbReference type="Gene3D" id="3.30.450.20">
    <property type="entry name" value="PAS domain"/>
    <property type="match status" value="3"/>
</dbReference>
<keyword evidence="3" id="KW-0597">Phosphoprotein</keyword>
<dbReference type="Gene3D" id="3.30.565.10">
    <property type="entry name" value="Histidine kinase-like ATPase, C-terminal domain"/>
    <property type="match status" value="1"/>
</dbReference>
<reference evidence="12 13" key="1">
    <citation type="submission" date="2018-12" db="EMBL/GenBank/DDBJ databases">
        <title>Bacillus ochoae sp. nov., Paenibacillus whitsoniae sp. nov., Paenibacillus spiritus sp. nov. Isolated from the Mars Exploration Rover during spacecraft assembly.</title>
        <authorList>
            <person name="Seuylemezian A."/>
            <person name="Vaishampayan P."/>
        </authorList>
    </citation>
    <scope>NUCLEOTIDE SEQUENCE [LARGE SCALE GENOMIC DNA]</scope>
    <source>
        <strain evidence="12 13">MER 54</strain>
    </source>
</reference>
<dbReference type="InterPro" id="IPR004358">
    <property type="entry name" value="Sig_transdc_His_kin-like_C"/>
</dbReference>
<keyword evidence="8" id="KW-0902">Two-component regulatory system</keyword>
<evidence type="ECO:0000259" key="10">
    <source>
        <dbReference type="PROSITE" id="PS50112"/>
    </source>
</evidence>
<evidence type="ECO:0000256" key="7">
    <source>
        <dbReference type="ARBA" id="ARBA00022840"/>
    </source>
</evidence>
<dbReference type="InterPro" id="IPR003661">
    <property type="entry name" value="HisK_dim/P_dom"/>
</dbReference>
<feature type="domain" description="PAC" evidence="11">
    <location>
        <begin position="233"/>
        <end position="285"/>
    </location>
</feature>